<dbReference type="GO" id="GO:0005509">
    <property type="term" value="F:calcium ion binding"/>
    <property type="evidence" value="ECO:0007669"/>
    <property type="project" value="InterPro"/>
</dbReference>
<feature type="region of interest" description="Disordered" evidence="1">
    <location>
        <begin position="1"/>
        <end position="141"/>
    </location>
</feature>
<dbReference type="PANTHER" id="PTHR47500:SF1">
    <property type="entry name" value="SPERMATOGENESIS-ASSOCIATED PROTEIN 21"/>
    <property type="match status" value="1"/>
</dbReference>
<dbReference type="Proteomes" id="UP000515203">
    <property type="component" value="Unplaced"/>
</dbReference>
<feature type="region of interest" description="Disordered" evidence="1">
    <location>
        <begin position="575"/>
        <end position="625"/>
    </location>
</feature>
<feature type="region of interest" description="Disordered" evidence="1">
    <location>
        <begin position="167"/>
        <end position="197"/>
    </location>
</feature>
<proteinExistence type="predicted"/>
<dbReference type="AlphaFoldDB" id="A0A6P6F0Z9"/>
<dbReference type="InterPro" id="IPR043520">
    <property type="entry name" value="SPT21"/>
</dbReference>
<dbReference type="RefSeq" id="XP_023578221.1">
    <property type="nucleotide sequence ID" value="XM_023722453.1"/>
</dbReference>
<dbReference type="GeneID" id="101577737"/>
<dbReference type="PANTHER" id="PTHR47500">
    <property type="entry name" value="EF-HAND CALCIUM-BINDING DOMAIN-CONTAINING PROTEIN"/>
    <property type="match status" value="1"/>
</dbReference>
<feature type="compositionally biased region" description="Polar residues" evidence="1">
    <location>
        <begin position="587"/>
        <end position="604"/>
    </location>
</feature>
<feature type="compositionally biased region" description="Basic and acidic residues" evidence="1">
    <location>
        <begin position="64"/>
        <end position="99"/>
    </location>
</feature>
<sequence>MANRTTRMDLEDRTEAPGVQPTPALTPTSARADAESTASALGQADSLDATEMDTGKKLLSTLGEPERGPQHTETSKEGCSELKTQDQWPRERPRPRAIPEELQQPGTEPEGQRARLRKLGTQEEQPLESRQDPECQLPGQQAENVLDIGQLREPHCTLDSCVQPLGDDATGEAGDPHISPREALPKPAAGGHEDSSQEAMCPLRMVMAEEHTATSLLLLSTLGLKGPQQRVLPSPGVSALCQSETAETQPVPRPLPATEARDMNERRELGHPQESKSPGNPRRGFMKCLLEAEEEEAVHRRAWKARALTACKSPRTLMPCPTSVRTSYSAPMTLSQTPISASATTPLWTWPPAPTPVAALPGPVPSPVLWGPGPDLGWRRTELLPQSHEWSPSYTRPWQEPEEHRLLKLCQGWEEQAEEHLTLKQEEGDGHVDFRDFLAVMTDTRRFFCSVEQNVVTNMAVPNPHTLLFEILSVLVEMLALPETVLEELTSYYQKKLKEGTCTAREMAPASGQLRPRKQVSYNHQQADRLEAPEHRVLSLLSRLKQNAPNLQSPYAQAPCTPLCPRLNKKMARRKQGSHNMLDQCAPASQNPSTRSLFFQSGHQGSREHSSDGGKWLSALPTRTH</sequence>
<evidence type="ECO:0000313" key="2">
    <source>
        <dbReference type="Proteomes" id="UP000515203"/>
    </source>
</evidence>
<organism evidence="2 3">
    <name type="scientific">Octodon degus</name>
    <name type="common">Degu</name>
    <name type="synonym">Sciurus degus</name>
    <dbReference type="NCBI Taxonomy" id="10160"/>
    <lineage>
        <taxon>Eukaryota</taxon>
        <taxon>Metazoa</taxon>
        <taxon>Chordata</taxon>
        <taxon>Craniata</taxon>
        <taxon>Vertebrata</taxon>
        <taxon>Euteleostomi</taxon>
        <taxon>Mammalia</taxon>
        <taxon>Eutheria</taxon>
        <taxon>Euarchontoglires</taxon>
        <taxon>Glires</taxon>
        <taxon>Rodentia</taxon>
        <taxon>Hystricomorpha</taxon>
        <taxon>Octodontidae</taxon>
        <taxon>Octodon</taxon>
    </lineage>
</organism>
<protein>
    <submittedName>
        <fullName evidence="3">Spermatogenesis-associated protein 21</fullName>
    </submittedName>
</protein>
<dbReference type="OrthoDB" id="9834398at2759"/>
<gene>
    <name evidence="3" type="primary">Spata21</name>
</gene>
<feature type="compositionally biased region" description="Basic and acidic residues" evidence="1">
    <location>
        <begin position="1"/>
        <end position="15"/>
    </location>
</feature>
<evidence type="ECO:0000256" key="1">
    <source>
        <dbReference type="SAM" id="MobiDB-lite"/>
    </source>
</evidence>
<dbReference type="CTD" id="374955"/>
<accession>A0A6P6F0Z9</accession>
<name>A0A6P6F0Z9_OCTDE</name>
<keyword evidence="2" id="KW-1185">Reference proteome</keyword>
<evidence type="ECO:0000313" key="3">
    <source>
        <dbReference type="RefSeq" id="XP_023578221.1"/>
    </source>
</evidence>
<dbReference type="InParanoid" id="A0A6P6F0Z9"/>
<reference evidence="3" key="1">
    <citation type="submission" date="2025-08" db="UniProtKB">
        <authorList>
            <consortium name="RefSeq"/>
        </authorList>
    </citation>
    <scope>IDENTIFICATION</scope>
</reference>
<feature type="compositionally biased region" description="Basic and acidic residues" evidence="1">
    <location>
        <begin position="174"/>
        <end position="184"/>
    </location>
</feature>